<dbReference type="EMBL" id="KL198005">
    <property type="protein sequence ID" value="KDQ31641.1"/>
    <property type="molecule type" value="Genomic_DNA"/>
</dbReference>
<protein>
    <recommendedName>
        <fullName evidence="1">DUF6593 domain-containing protein</fullName>
    </recommendedName>
</protein>
<dbReference type="AlphaFoldDB" id="A0A067P6V9"/>
<organism evidence="2 3">
    <name type="scientific">Pleurotus ostreatus (strain PC15)</name>
    <name type="common">Oyster mushroom</name>
    <dbReference type="NCBI Taxonomy" id="1137138"/>
    <lineage>
        <taxon>Eukaryota</taxon>
        <taxon>Fungi</taxon>
        <taxon>Dikarya</taxon>
        <taxon>Basidiomycota</taxon>
        <taxon>Agaricomycotina</taxon>
        <taxon>Agaricomycetes</taxon>
        <taxon>Agaricomycetidae</taxon>
        <taxon>Agaricales</taxon>
        <taxon>Pleurotineae</taxon>
        <taxon>Pleurotaceae</taxon>
        <taxon>Pleurotus</taxon>
    </lineage>
</organism>
<dbReference type="InterPro" id="IPR046528">
    <property type="entry name" value="DUF6593"/>
</dbReference>
<dbReference type="Proteomes" id="UP000027073">
    <property type="component" value="Unassembled WGS sequence"/>
</dbReference>
<sequence>MYTNNPYAHAGWPNANQNAVNISGNAPPSVFGALPFSGPSSRAAVLAFTFVNFTPNIMNCIVTGPDGKPYYRISTDNPAGGFTTIQGVTSQSVALIEWRTVPMIEIHGLVARQPISQWIALSPQKDRRFMVIKGETYVWVPGADIISLYSVTNASTLLARITKHTAVQLEISTNSIHAGLLDACVAATMLLLCGQPLD</sequence>
<accession>A0A067P6V9</accession>
<evidence type="ECO:0000313" key="2">
    <source>
        <dbReference type="EMBL" id="KDQ31641.1"/>
    </source>
</evidence>
<gene>
    <name evidence="2" type="ORF">PLEOSDRAFT_1034994</name>
</gene>
<feature type="domain" description="DUF6593" evidence="1">
    <location>
        <begin position="56"/>
        <end position="188"/>
    </location>
</feature>
<dbReference type="InParanoid" id="A0A067P6V9"/>
<reference evidence="3" key="1">
    <citation type="journal article" date="2014" name="Proc. Natl. Acad. Sci. U.S.A.">
        <title>Extensive sampling of basidiomycete genomes demonstrates inadequacy of the white-rot/brown-rot paradigm for wood decay fungi.</title>
        <authorList>
            <person name="Riley R."/>
            <person name="Salamov A.A."/>
            <person name="Brown D.W."/>
            <person name="Nagy L.G."/>
            <person name="Floudas D."/>
            <person name="Held B.W."/>
            <person name="Levasseur A."/>
            <person name="Lombard V."/>
            <person name="Morin E."/>
            <person name="Otillar R."/>
            <person name="Lindquist E.A."/>
            <person name="Sun H."/>
            <person name="LaButti K.M."/>
            <person name="Schmutz J."/>
            <person name="Jabbour D."/>
            <person name="Luo H."/>
            <person name="Baker S.E."/>
            <person name="Pisabarro A.G."/>
            <person name="Walton J.D."/>
            <person name="Blanchette R.A."/>
            <person name="Henrissat B."/>
            <person name="Martin F."/>
            <person name="Cullen D."/>
            <person name="Hibbett D.S."/>
            <person name="Grigoriev I.V."/>
        </authorList>
    </citation>
    <scope>NUCLEOTIDE SEQUENCE [LARGE SCALE GENOMIC DNA]</scope>
    <source>
        <strain evidence="3">PC15</strain>
    </source>
</reference>
<evidence type="ECO:0000313" key="3">
    <source>
        <dbReference type="Proteomes" id="UP000027073"/>
    </source>
</evidence>
<dbReference type="VEuPathDB" id="FungiDB:PLEOSDRAFT_1034994"/>
<dbReference type="STRING" id="1137138.A0A067P6V9"/>
<dbReference type="HOGENOM" id="CLU_098000_0_0_1"/>
<dbReference type="OrthoDB" id="3191568at2759"/>
<name>A0A067P6V9_PLEO1</name>
<evidence type="ECO:0000259" key="1">
    <source>
        <dbReference type="Pfam" id="PF20236"/>
    </source>
</evidence>
<dbReference type="Pfam" id="PF20236">
    <property type="entry name" value="DUF6593"/>
    <property type="match status" value="1"/>
</dbReference>
<proteinExistence type="predicted"/>